<name>F9NVK9_9ACTN</name>
<dbReference type="RefSeq" id="WP_002549354.1">
    <property type="nucleotide sequence ID" value="NZ_AFUN01000032.1"/>
</dbReference>
<dbReference type="Proteomes" id="UP000007832">
    <property type="component" value="Unassembled WGS sequence"/>
</dbReference>
<dbReference type="InterPro" id="IPR029063">
    <property type="entry name" value="SAM-dependent_MTases_sf"/>
</dbReference>
<accession>F9NVK9</accession>
<evidence type="ECO:0000256" key="2">
    <source>
        <dbReference type="ARBA" id="ARBA00022603"/>
    </source>
</evidence>
<dbReference type="GO" id="GO:0003677">
    <property type="term" value="F:DNA binding"/>
    <property type="evidence" value="ECO:0007669"/>
    <property type="project" value="InterPro"/>
</dbReference>
<dbReference type="SUPFAM" id="SSF53335">
    <property type="entry name" value="S-adenosyl-L-methionine-dependent methyltransferases"/>
    <property type="match status" value="1"/>
</dbReference>
<sequence length="520" mass="58842">MSRLTELLRQAHKADPQLGADLEAEIAALTKRRTFGLVFEQHQPEAVELPGRAVRRGDKVRVLPSRGETKAGDQRLWRVRRIARVDGQRVAHLAELNAEEPEMQVVLADDVVVVAEFRDRIYPGLVETGRVERGGDKPFHTVINAENYHELEMLTYTHRHSIDAIYIDPPYNTGARDWKYDNDYVASDDDYRHSKWLAFMERRLKICRELMRSDATLVVTIDEHEVNRLGVLLDQLFPESTRQLVTIVNNPKGVTQGYLSRVEEYAFFVFGPDARIGSVDDDLLTHRDMADAEGELQRPRWKGLLRSGDDSLRADRKDMFYPVWFDESTGRLSHAGEALPLNEAPDFSPQDGLTPIWPIRRDMKEGRWGVGRSILNSLIQQGFASLGRFDKKRGTWAVSYLSRQVRDDLSVGLLEVRNYDEVTGVADVVYADTAARRIRTVWHRSSHDAGAHGTDLVGSLLGAGRTFPFPKSLYAVEDTLRPLVTGKPDAVVLDFFSGSGTTAHAVMRLNRQDGGRRQCI</sequence>
<dbReference type="AlphaFoldDB" id="F9NVK9"/>
<dbReference type="Gene3D" id="3.40.50.150">
    <property type="entry name" value="Vaccinia Virus protein VP39"/>
    <property type="match status" value="1"/>
</dbReference>
<gene>
    <name evidence="5" type="ORF">HMPREF1162_0838</name>
</gene>
<comment type="similarity">
    <text evidence="1">Belongs to the N(4)/N(6)-methyltransferase family.</text>
</comment>
<dbReference type="PROSITE" id="PS00092">
    <property type="entry name" value="N6_MTASE"/>
    <property type="match status" value="1"/>
</dbReference>
<dbReference type="InterPro" id="IPR002052">
    <property type="entry name" value="DNA_methylase_N6_adenine_CS"/>
</dbReference>
<evidence type="ECO:0000256" key="1">
    <source>
        <dbReference type="ARBA" id="ARBA00006594"/>
    </source>
</evidence>
<dbReference type="PATRIC" id="fig|1051006.4.peg.1224"/>
<dbReference type="GO" id="GO:0008170">
    <property type="term" value="F:N-methyltransferase activity"/>
    <property type="evidence" value="ECO:0007669"/>
    <property type="project" value="InterPro"/>
</dbReference>
<dbReference type="STRING" id="1574624.GCA_001642025_00028"/>
<dbReference type="InterPro" id="IPR002941">
    <property type="entry name" value="DNA_methylase_N4/N6"/>
</dbReference>
<evidence type="ECO:0000313" key="6">
    <source>
        <dbReference type="Proteomes" id="UP000007832"/>
    </source>
</evidence>
<dbReference type="PRINTS" id="PR00508">
    <property type="entry name" value="S21N4MTFRASE"/>
</dbReference>
<reference evidence="5 6" key="1">
    <citation type="submission" date="2011-07" db="EMBL/GenBank/DDBJ databases">
        <title>Genome Sequence of Propionibacterium acnes SK182B-JCVI.</title>
        <authorList>
            <person name="Durkin A.S."/>
            <person name="Madupu R."/>
            <person name="Hostetler J."/>
            <person name="Radune D."/>
            <person name="Torralba M."/>
            <person name="Methe B."/>
            <person name="Sutton G."/>
            <person name="Strausberg R.L."/>
            <person name="Nelson K.E."/>
        </authorList>
    </citation>
    <scope>NUCLEOTIDE SEQUENCE [LARGE SCALE GENOMIC DNA]</scope>
    <source>
        <strain evidence="5 6">SK182B-JCVI</strain>
    </source>
</reference>
<evidence type="ECO:0000256" key="3">
    <source>
        <dbReference type="ARBA" id="ARBA00022679"/>
    </source>
</evidence>
<evidence type="ECO:0000313" key="5">
    <source>
        <dbReference type="EMBL" id="EGR97015.1"/>
    </source>
</evidence>
<keyword evidence="3 5" id="KW-0808">Transferase</keyword>
<proteinExistence type="inferred from homology"/>
<dbReference type="EMBL" id="AFUN01000032">
    <property type="protein sequence ID" value="EGR97015.1"/>
    <property type="molecule type" value="Genomic_DNA"/>
</dbReference>
<organism evidence="5 6">
    <name type="scientific">[Propionibacterium] namnetense SK182B-JCVI</name>
    <dbReference type="NCBI Taxonomy" id="1051006"/>
    <lineage>
        <taxon>Bacteria</taxon>
        <taxon>Bacillati</taxon>
        <taxon>Actinomycetota</taxon>
        <taxon>Actinomycetes</taxon>
        <taxon>Propionibacteriales</taxon>
        <taxon>Propionibacteriaceae</taxon>
        <taxon>Cutibacterium</taxon>
    </lineage>
</organism>
<evidence type="ECO:0000259" key="4">
    <source>
        <dbReference type="Pfam" id="PF01555"/>
    </source>
</evidence>
<dbReference type="GO" id="GO:0032259">
    <property type="term" value="P:methylation"/>
    <property type="evidence" value="ECO:0007669"/>
    <property type="project" value="UniProtKB-KW"/>
</dbReference>
<protein>
    <submittedName>
        <fullName evidence="5">DNA (Cytosine-5-)-methyltransferase</fullName>
    </submittedName>
</protein>
<feature type="domain" description="DNA methylase N-4/N-6" evidence="4">
    <location>
        <begin position="162"/>
        <end position="512"/>
    </location>
</feature>
<dbReference type="OrthoDB" id="9773060at2"/>
<comment type="caution">
    <text evidence="5">The sequence shown here is derived from an EMBL/GenBank/DDBJ whole genome shotgun (WGS) entry which is preliminary data.</text>
</comment>
<keyword evidence="2 5" id="KW-0489">Methyltransferase</keyword>
<dbReference type="InterPro" id="IPR001091">
    <property type="entry name" value="RM_Methyltransferase"/>
</dbReference>
<dbReference type="Pfam" id="PF01555">
    <property type="entry name" value="N6_N4_Mtase"/>
    <property type="match status" value="1"/>
</dbReference>
<dbReference type="eggNOG" id="COG2189">
    <property type="taxonomic scope" value="Bacteria"/>
</dbReference>